<dbReference type="Pfam" id="PF04909">
    <property type="entry name" value="Amidohydro_2"/>
    <property type="match status" value="1"/>
</dbReference>
<keyword evidence="3" id="KW-0378">Hydrolase</keyword>
<name>A0A0C5WTW0_9GAMM</name>
<gene>
    <name evidence="3" type="ORF">H744_2c1843</name>
</gene>
<dbReference type="EMBL" id="CP005974">
    <property type="protein sequence ID" value="AJR08509.1"/>
    <property type="molecule type" value="Genomic_DNA"/>
</dbReference>
<dbReference type="Proteomes" id="UP000032303">
    <property type="component" value="Chromosome 2"/>
</dbReference>
<proteinExistence type="predicted"/>
<dbReference type="AlphaFoldDB" id="A0A0C5WTW0"/>
<protein>
    <submittedName>
        <fullName evidence="3">Putative amidohydrolase</fullName>
    </submittedName>
</protein>
<dbReference type="InterPro" id="IPR032465">
    <property type="entry name" value="ACMSD"/>
</dbReference>
<dbReference type="PATRIC" id="fig|658445.3.peg.3772"/>
<evidence type="ECO:0000313" key="4">
    <source>
        <dbReference type="Proteomes" id="UP000032303"/>
    </source>
</evidence>
<organism evidence="3 4">
    <name type="scientific">Photobacterium gaetbulicola Gung47</name>
    <dbReference type="NCBI Taxonomy" id="658445"/>
    <lineage>
        <taxon>Bacteria</taxon>
        <taxon>Pseudomonadati</taxon>
        <taxon>Pseudomonadota</taxon>
        <taxon>Gammaproteobacteria</taxon>
        <taxon>Vibrionales</taxon>
        <taxon>Vibrionaceae</taxon>
        <taxon>Photobacterium</taxon>
    </lineage>
</organism>
<dbReference type="GO" id="GO:0016787">
    <property type="term" value="F:hydrolase activity"/>
    <property type="evidence" value="ECO:0007669"/>
    <property type="project" value="UniProtKB-KW"/>
</dbReference>
<dbReference type="GO" id="GO:0019748">
    <property type="term" value="P:secondary metabolic process"/>
    <property type="evidence" value="ECO:0007669"/>
    <property type="project" value="TreeGrafter"/>
</dbReference>
<evidence type="ECO:0000259" key="2">
    <source>
        <dbReference type="Pfam" id="PF04909"/>
    </source>
</evidence>
<sequence length="403" mass="45465">MTSQQMDMFMQNKRIIDSDRHVMEPLDMWRQYVDDAVFARYPLSLVHDTEEAMQERVKRLGFAASKKLPPTFMIGDKTVLSGWGEALQLACLEVKNSEAERLKAMSPDTQLASMDEANIAVASIFPTFGGMIVNHNHIPAEVSLAYADGYNSWLKQYCDYDPGRLNAVGLISRHDPNTMLAQLDRIIANGWRCITLRPEVVAGRALGHHDYEAFWQACESNGVSIAIHGGTHANLPTAGTERFDSHFAMHACSHSMEIQMAFLSLLDAGVLERYPTLKFAFLEAGASWLPHWLWRLDNICYPEFPSLTKDTITMPPSEYFKRQCWVSIELGEPCLRQVIDIIGPDKLLYGTDYPHPDHLQFTTKDIAAQLDDLSEAELHNLLDSNASNFFSLDSNLASHQARR</sequence>
<dbReference type="SUPFAM" id="SSF51556">
    <property type="entry name" value="Metallo-dependent hydrolases"/>
    <property type="match status" value="1"/>
</dbReference>
<keyword evidence="1" id="KW-0456">Lyase</keyword>
<dbReference type="STRING" id="658445.H744_2c1843"/>
<dbReference type="InterPro" id="IPR006680">
    <property type="entry name" value="Amidohydro-rel"/>
</dbReference>
<dbReference type="PANTHER" id="PTHR21240:SF28">
    <property type="entry name" value="ISO-OROTATE DECARBOXYLASE (EUROFUNG)"/>
    <property type="match status" value="1"/>
</dbReference>
<dbReference type="InterPro" id="IPR032466">
    <property type="entry name" value="Metal_Hydrolase"/>
</dbReference>
<feature type="domain" description="Amidohydrolase-related" evidence="2">
    <location>
        <begin position="103"/>
        <end position="391"/>
    </location>
</feature>
<keyword evidence="4" id="KW-1185">Reference proteome</keyword>
<evidence type="ECO:0000313" key="3">
    <source>
        <dbReference type="EMBL" id="AJR08509.1"/>
    </source>
</evidence>
<dbReference type="HOGENOM" id="CLU_039329_0_0_6"/>
<dbReference type="GO" id="GO:0005737">
    <property type="term" value="C:cytoplasm"/>
    <property type="evidence" value="ECO:0007669"/>
    <property type="project" value="TreeGrafter"/>
</dbReference>
<dbReference type="KEGG" id="pgb:H744_2c1843"/>
<reference evidence="3 4" key="1">
    <citation type="submission" date="2013-05" db="EMBL/GenBank/DDBJ databases">
        <title>Complete genome sequence of the lipase-producing bacterium Photobacterium gaetbulicola Gung47.</title>
        <authorList>
            <person name="Kim Y.-O."/>
        </authorList>
    </citation>
    <scope>NUCLEOTIDE SEQUENCE [LARGE SCALE GENOMIC DNA]</scope>
    <source>
        <strain evidence="3 4">Gung47</strain>
    </source>
</reference>
<accession>A0A0C5WTW0</accession>
<dbReference type="Gene3D" id="3.20.20.140">
    <property type="entry name" value="Metal-dependent hydrolases"/>
    <property type="match status" value="1"/>
</dbReference>
<dbReference type="GO" id="GO:0016831">
    <property type="term" value="F:carboxy-lyase activity"/>
    <property type="evidence" value="ECO:0007669"/>
    <property type="project" value="InterPro"/>
</dbReference>
<evidence type="ECO:0000256" key="1">
    <source>
        <dbReference type="ARBA" id="ARBA00023239"/>
    </source>
</evidence>
<dbReference type="PANTHER" id="PTHR21240">
    <property type="entry name" value="2-AMINO-3-CARBOXYLMUCONATE-6-SEMIALDEHYDE DECARBOXYLASE"/>
    <property type="match status" value="1"/>
</dbReference>